<proteinExistence type="predicted"/>
<evidence type="ECO:0000313" key="2">
    <source>
        <dbReference type="Proteomes" id="UP000242287"/>
    </source>
</evidence>
<dbReference type="Proteomes" id="UP000242287">
    <property type="component" value="Unassembled WGS sequence"/>
</dbReference>
<dbReference type="EMBL" id="KZ302017">
    <property type="protein sequence ID" value="PFH49868.1"/>
    <property type="molecule type" value="Genomic_DNA"/>
</dbReference>
<name>A0A2A9NIG1_9AGAR</name>
<dbReference type="AlphaFoldDB" id="A0A2A9NIG1"/>
<evidence type="ECO:0000313" key="1">
    <source>
        <dbReference type="EMBL" id="PFH49868.1"/>
    </source>
</evidence>
<organism evidence="1 2">
    <name type="scientific">Amanita thiersii Skay4041</name>
    <dbReference type="NCBI Taxonomy" id="703135"/>
    <lineage>
        <taxon>Eukaryota</taxon>
        <taxon>Fungi</taxon>
        <taxon>Dikarya</taxon>
        <taxon>Basidiomycota</taxon>
        <taxon>Agaricomycotina</taxon>
        <taxon>Agaricomycetes</taxon>
        <taxon>Agaricomycetidae</taxon>
        <taxon>Agaricales</taxon>
        <taxon>Pluteineae</taxon>
        <taxon>Amanitaceae</taxon>
        <taxon>Amanita</taxon>
    </lineage>
</organism>
<sequence length="305" mass="34498">MSLVVPKTERKMAPTFTCNLVCIQRPMPCPSSPEGRWARDLIMHIVTSLCRAFITVFNIRLSSTAHHLSSYGHVTNGIAQMLKLNLPKSVGAVMTRSNGERRNTIKFFCCQKHGSVSVIPPTLEGDVNERPSQISRHQRYHIYLSRSTYFHHLLHKPRCLISLGYVKCIKSAGAIRIQDSKPPQHGRFSTFKLDPTHPPDFSNASLIGIQESSVSRTPLQKRVFHVALCTNHYALGFLIISKMKIRLRLRGNSWFQPVQLPLTSKWRSLGGVSCDQKPLTYCRATQKAVSDMLLRRSVDPQNVKL</sequence>
<accession>A0A2A9NIG1</accession>
<protein>
    <submittedName>
        <fullName evidence="1">Uncharacterized protein</fullName>
    </submittedName>
</protein>
<keyword evidence="2" id="KW-1185">Reference proteome</keyword>
<reference evidence="1 2" key="1">
    <citation type="submission" date="2014-02" db="EMBL/GenBank/DDBJ databases">
        <title>Transposable element dynamics among asymbiotic and ectomycorrhizal Amanita fungi.</title>
        <authorList>
            <consortium name="DOE Joint Genome Institute"/>
            <person name="Hess J."/>
            <person name="Skrede I."/>
            <person name="Wolfe B."/>
            <person name="LaButti K."/>
            <person name="Ohm R.A."/>
            <person name="Grigoriev I.V."/>
            <person name="Pringle A."/>
        </authorList>
    </citation>
    <scope>NUCLEOTIDE SEQUENCE [LARGE SCALE GENOMIC DNA]</scope>
    <source>
        <strain evidence="1 2">SKay4041</strain>
    </source>
</reference>
<gene>
    <name evidence="1" type="ORF">AMATHDRAFT_86152</name>
</gene>